<name>A0A857DJZ6_9FIRM</name>
<feature type="transmembrane region" description="Helical" evidence="5">
    <location>
        <begin position="6"/>
        <end position="24"/>
    </location>
</feature>
<keyword evidence="4 5" id="KW-0472">Membrane</keyword>
<dbReference type="Proteomes" id="UP000430508">
    <property type="component" value="Chromosome"/>
</dbReference>
<dbReference type="InterPro" id="IPR014205">
    <property type="entry name" value="Spore_YtaF"/>
</dbReference>
<proteinExistence type="predicted"/>
<evidence type="ECO:0000313" key="7">
    <source>
        <dbReference type="Proteomes" id="UP000430508"/>
    </source>
</evidence>
<organism evidence="6 7">
    <name type="scientific">Dehalobacter restrictus</name>
    <dbReference type="NCBI Taxonomy" id="55583"/>
    <lineage>
        <taxon>Bacteria</taxon>
        <taxon>Bacillati</taxon>
        <taxon>Bacillota</taxon>
        <taxon>Clostridia</taxon>
        <taxon>Eubacteriales</taxon>
        <taxon>Desulfitobacteriaceae</taxon>
        <taxon>Dehalobacter</taxon>
    </lineage>
</organism>
<dbReference type="AlphaFoldDB" id="A0A857DJZ6"/>
<evidence type="ECO:0000313" key="6">
    <source>
        <dbReference type="EMBL" id="QHA00789.1"/>
    </source>
</evidence>
<evidence type="ECO:0000256" key="4">
    <source>
        <dbReference type="ARBA" id="ARBA00023136"/>
    </source>
</evidence>
<keyword evidence="1" id="KW-1003">Cell membrane</keyword>
<accession>A0A857DJZ6</accession>
<dbReference type="PANTHER" id="PTHR35529:SF2">
    <property type="entry name" value="SPORULATION PROTEIN YTAF-RELATED"/>
    <property type="match status" value="1"/>
</dbReference>
<sequence>MGMAMILALALSLDGLGVGMAYGLKRIRIPLSSMMIIGFCTTLAMTVSMYCGHLITSQLTVIHPGILGAVVLIAIGSYQLIQTLKGRAELPEAVPVMTTAAGQIDDNPYRTLFCINLNFFGLVIQVLKTPDAADIDGSGVITLNESLLLGVALSLDAFASGVAAALTGILWYVIGMVTLMQILMIFTGQVLTGRLPASVLARVRYLPGIVLILIGSLKII</sequence>
<evidence type="ECO:0000256" key="5">
    <source>
        <dbReference type="SAM" id="Phobius"/>
    </source>
</evidence>
<keyword evidence="3 5" id="KW-1133">Transmembrane helix</keyword>
<feature type="transmembrane region" description="Helical" evidence="5">
    <location>
        <begin position="61"/>
        <end position="81"/>
    </location>
</feature>
<feature type="transmembrane region" description="Helical" evidence="5">
    <location>
        <begin position="203"/>
        <end position="219"/>
    </location>
</feature>
<dbReference type="NCBIfam" id="TIGR02840">
    <property type="entry name" value="spore_YtaF"/>
    <property type="match status" value="1"/>
</dbReference>
<feature type="transmembrane region" description="Helical" evidence="5">
    <location>
        <begin position="36"/>
        <end position="55"/>
    </location>
</feature>
<dbReference type="PANTHER" id="PTHR35529">
    <property type="entry name" value="MANGANESE EFFLUX PUMP MNTP-RELATED"/>
    <property type="match status" value="1"/>
</dbReference>
<protein>
    <submittedName>
        <fullName evidence="6">Sporulation membrane protein YtaF</fullName>
    </submittedName>
</protein>
<dbReference type="RefSeq" id="WP_019226459.1">
    <property type="nucleotide sequence ID" value="NZ_CP046996.1"/>
</dbReference>
<feature type="transmembrane region" description="Helical" evidence="5">
    <location>
        <begin position="172"/>
        <end position="191"/>
    </location>
</feature>
<keyword evidence="2 5" id="KW-0812">Transmembrane</keyword>
<dbReference type="EMBL" id="CP046996">
    <property type="protein sequence ID" value="QHA00789.1"/>
    <property type="molecule type" value="Genomic_DNA"/>
</dbReference>
<dbReference type="InterPro" id="IPR003810">
    <property type="entry name" value="Mntp/YtaF"/>
</dbReference>
<reference evidence="6 7" key="1">
    <citation type="submission" date="2019-12" db="EMBL/GenBank/DDBJ databases">
        <title>Sequence classification of anaerobic respiratory reductive dehalogenases: First we see many, then we see few.</title>
        <authorList>
            <person name="Molenda O."/>
            <person name="Puentes Jacome L.A."/>
            <person name="Cao X."/>
            <person name="Nesbo C.L."/>
            <person name="Tang S."/>
            <person name="Morson N."/>
            <person name="Patron J."/>
            <person name="Lomheim L."/>
            <person name="Wishart D.S."/>
            <person name="Edwards E.A."/>
        </authorList>
    </citation>
    <scope>NUCLEOTIDE SEQUENCE [LARGE SCALE GENOMIC DNA]</scope>
    <source>
        <strain evidence="6 7">12DCA</strain>
    </source>
</reference>
<evidence type="ECO:0000256" key="1">
    <source>
        <dbReference type="ARBA" id="ARBA00022475"/>
    </source>
</evidence>
<gene>
    <name evidence="6" type="primary">ytaF</name>
    <name evidence="6" type="ORF">GQ588_09160</name>
</gene>
<evidence type="ECO:0000256" key="2">
    <source>
        <dbReference type="ARBA" id="ARBA00022692"/>
    </source>
</evidence>
<dbReference type="Pfam" id="PF02659">
    <property type="entry name" value="Mntp"/>
    <property type="match status" value="2"/>
</dbReference>
<evidence type="ECO:0000256" key="3">
    <source>
        <dbReference type="ARBA" id="ARBA00022989"/>
    </source>
</evidence>